<evidence type="ECO:0000313" key="1">
    <source>
        <dbReference type="EMBL" id="GAK43589.1"/>
    </source>
</evidence>
<evidence type="ECO:0000313" key="2">
    <source>
        <dbReference type="Proteomes" id="UP000028702"/>
    </source>
</evidence>
<dbReference type="STRING" id="1333998.M2A_0088"/>
<protein>
    <submittedName>
        <fullName evidence="1">Tail X family protein</fullName>
    </submittedName>
</protein>
<sequence>MSRLYRTSDGDMVDFICWKHYGVQSGAVEAVLEANEGLAALGPRLPAGVTITLPDLRPKVEVKTVRLWD</sequence>
<accession>A0A081B6C1</accession>
<dbReference type="RefSeq" id="WP_045441652.1">
    <property type="nucleotide sequence ID" value="NZ_BBIO01000001.1"/>
</dbReference>
<gene>
    <name evidence="1" type="ORF">M2A_0088</name>
</gene>
<proteinExistence type="predicted"/>
<comment type="caution">
    <text evidence="1">The sequence shown here is derived from an EMBL/GenBank/DDBJ whole genome shotgun (WGS) entry which is preliminary data.</text>
</comment>
<dbReference type="Proteomes" id="UP000028702">
    <property type="component" value="Unassembled WGS sequence"/>
</dbReference>
<dbReference type="EMBL" id="BBIO01000001">
    <property type="protein sequence ID" value="GAK43589.1"/>
    <property type="molecule type" value="Genomic_DNA"/>
</dbReference>
<reference evidence="1" key="1">
    <citation type="submission" date="2014-07" db="EMBL/GenBank/DDBJ databases">
        <title>Tepidicaulis marinum gen. nov., sp. nov., a novel marine bacterium denitrifying nitrate to nitrous oxide strictly under microaerobic conditions.</title>
        <authorList>
            <person name="Takeuchi M."/>
            <person name="Yamagishi T."/>
            <person name="Kamagata Y."/>
            <person name="Oshima K."/>
            <person name="Hattori M."/>
            <person name="Katayama T."/>
            <person name="Hanada S."/>
            <person name="Tamaki H."/>
            <person name="Marumo K."/>
            <person name="Maeda H."/>
            <person name="Nedachi M."/>
            <person name="Iwasaki W."/>
            <person name="Suwa Y."/>
            <person name="Sakata S."/>
        </authorList>
    </citation>
    <scope>NUCLEOTIDE SEQUENCE [LARGE SCALE GENOMIC DNA]</scope>
    <source>
        <strain evidence="1">MA2</strain>
    </source>
</reference>
<dbReference type="eggNOG" id="COG5004">
    <property type="taxonomic scope" value="Bacteria"/>
</dbReference>
<organism evidence="1 2">
    <name type="scientific">Tepidicaulis marinus</name>
    <dbReference type="NCBI Taxonomy" id="1333998"/>
    <lineage>
        <taxon>Bacteria</taxon>
        <taxon>Pseudomonadati</taxon>
        <taxon>Pseudomonadota</taxon>
        <taxon>Alphaproteobacteria</taxon>
        <taxon>Hyphomicrobiales</taxon>
        <taxon>Parvibaculaceae</taxon>
        <taxon>Tepidicaulis</taxon>
    </lineage>
</organism>
<keyword evidence="2" id="KW-1185">Reference proteome</keyword>
<dbReference type="InterPro" id="IPR008861">
    <property type="entry name" value="GpX-like"/>
</dbReference>
<name>A0A081B6C1_9HYPH</name>
<dbReference type="AlphaFoldDB" id="A0A081B6C1"/>
<dbReference type="Pfam" id="PF05489">
    <property type="entry name" value="Phage_tail_X"/>
    <property type="match status" value="1"/>
</dbReference>